<accession>A0A6A4IAB2</accession>
<feature type="non-terminal residue" evidence="1">
    <location>
        <position position="72"/>
    </location>
</feature>
<evidence type="ECO:0000313" key="2">
    <source>
        <dbReference type="Proteomes" id="UP000799118"/>
    </source>
</evidence>
<dbReference type="EMBL" id="ML769395">
    <property type="protein sequence ID" value="KAE9407586.1"/>
    <property type="molecule type" value="Genomic_DNA"/>
</dbReference>
<reference evidence="1" key="1">
    <citation type="journal article" date="2019" name="Environ. Microbiol.">
        <title>Fungal ecological strategies reflected in gene transcription - a case study of two litter decomposers.</title>
        <authorList>
            <person name="Barbi F."/>
            <person name="Kohler A."/>
            <person name="Barry K."/>
            <person name="Baskaran P."/>
            <person name="Daum C."/>
            <person name="Fauchery L."/>
            <person name="Ihrmark K."/>
            <person name="Kuo A."/>
            <person name="LaButti K."/>
            <person name="Lipzen A."/>
            <person name="Morin E."/>
            <person name="Grigoriev I.V."/>
            <person name="Henrissat B."/>
            <person name="Lindahl B."/>
            <person name="Martin F."/>
        </authorList>
    </citation>
    <scope>NUCLEOTIDE SEQUENCE</scope>
    <source>
        <strain evidence="1">JB14</strain>
    </source>
</reference>
<evidence type="ECO:0000313" key="1">
    <source>
        <dbReference type="EMBL" id="KAE9407586.1"/>
    </source>
</evidence>
<dbReference type="AlphaFoldDB" id="A0A6A4IAB2"/>
<protein>
    <submittedName>
        <fullName evidence="1">Uncharacterized protein</fullName>
    </submittedName>
</protein>
<gene>
    <name evidence="1" type="ORF">BT96DRAFT_914585</name>
</gene>
<organism evidence="1 2">
    <name type="scientific">Gymnopus androsaceus JB14</name>
    <dbReference type="NCBI Taxonomy" id="1447944"/>
    <lineage>
        <taxon>Eukaryota</taxon>
        <taxon>Fungi</taxon>
        <taxon>Dikarya</taxon>
        <taxon>Basidiomycota</taxon>
        <taxon>Agaricomycotina</taxon>
        <taxon>Agaricomycetes</taxon>
        <taxon>Agaricomycetidae</taxon>
        <taxon>Agaricales</taxon>
        <taxon>Marasmiineae</taxon>
        <taxon>Omphalotaceae</taxon>
        <taxon>Gymnopus</taxon>
    </lineage>
</organism>
<dbReference type="Proteomes" id="UP000799118">
    <property type="component" value="Unassembled WGS sequence"/>
</dbReference>
<sequence>MPIHLPFLTRWLPHPLGALQILLEIPSSFLPAIALGELTGLGMGGSVWFGFGARRLVPQSFHRIVNVYNDGI</sequence>
<proteinExistence type="predicted"/>
<name>A0A6A4IAB2_9AGAR</name>
<keyword evidence="2" id="KW-1185">Reference proteome</keyword>